<dbReference type="InterPro" id="IPR036961">
    <property type="entry name" value="Kinesin_motor_dom_sf"/>
</dbReference>
<proteinExistence type="inferred from homology"/>
<dbReference type="Proteomes" id="UP001652623">
    <property type="component" value="Chromosome 5"/>
</dbReference>
<gene>
    <name evidence="11 12" type="primary">LOC107420410</name>
</gene>
<name>A0A6P6G836_ZIZJJ</name>
<dbReference type="InterPro" id="IPR019821">
    <property type="entry name" value="Kinesin_motor_CS"/>
</dbReference>
<evidence type="ECO:0000256" key="5">
    <source>
        <dbReference type="PROSITE-ProRule" id="PRU00283"/>
    </source>
</evidence>
<sequence length="856" mass="95190">MESPPPCPNTVTARRNPHRKARATPSSTCPPVPQNSSKSAAVSSFPIQEILSMDVPLSQKQKPNPSDSVVPENLKVFLRIKPLMPSKSSGKNERPRSRVKNVWPQKPAKKNSARDMTTAKNKKTSEVCIAVNDSQSVTLSPPLLLQESKRIKSEVYEGFSHVFAADSSQEEVYEKMVSPLVEDFLKGKSGMLAAMGPSGSGKTHTVFGSPREPGMLTIALERIFKSTERLVSGSPICRSLYLSIFEIRTEGGKGEKLYDLSPEGAELTLHQSTIKGLQEVKVCDIREAESLVAKALLKRVTATTNSNFQSSRSQCIINIRSVDCKFDGTDDVQANNATLSIIDLAGAEREKRTGNQGARLLESNFINNTSMVFSLCLRSLLEHQKNPKRPLQKHFQNSLLTKYLRDYLEGKKRMALILTVKSGVEDYLDTAYVLRQASPFMKIKFDNVEEPQNIFCKKRQTQAMCRNEKPKKMKFGGLDAFAIEKGSFVDHVECFPGQAVKSNRVGQTQEDRNHLILQNFAKALWNVLKQYNEKLKVAEDDIQTLRENLKIEKAKRAELEKEIGNLKAGYTCSKESLVGVILADKSHMNLHPSNFEASECKCNSEKIDFTPGQDQETNVALDSSTVGASECNSIPRKNDSAPRQDQDIISQENVDLYSNIRESECSSSTPKQCEFAVRLVKDIFSQVQVEEHALSMDGRIKVKELTSPSDSKGFQSVDEEQDFVANVKEVTSPLDSKGLQSVDEKQDFDANEDFAPVGCTVVDALACEPRVEKPEEVKNQSPRVDSSSKPKLPKRRLLPASTALIRDFTVLDLNDEIEKPKVNMQGIRGGKKVAADERKRTPGSISLLRLLHGNHI</sequence>
<feature type="coiled-coil region" evidence="7">
    <location>
        <begin position="528"/>
        <end position="569"/>
    </location>
</feature>
<organism evidence="10 11">
    <name type="scientific">Ziziphus jujuba</name>
    <name type="common">Chinese jujube</name>
    <name type="synonym">Ziziphus sativa</name>
    <dbReference type="NCBI Taxonomy" id="326968"/>
    <lineage>
        <taxon>Eukaryota</taxon>
        <taxon>Viridiplantae</taxon>
        <taxon>Streptophyta</taxon>
        <taxon>Embryophyta</taxon>
        <taxon>Tracheophyta</taxon>
        <taxon>Spermatophyta</taxon>
        <taxon>Magnoliopsida</taxon>
        <taxon>eudicotyledons</taxon>
        <taxon>Gunneridae</taxon>
        <taxon>Pentapetalae</taxon>
        <taxon>rosids</taxon>
        <taxon>fabids</taxon>
        <taxon>Rosales</taxon>
        <taxon>Rhamnaceae</taxon>
        <taxon>Paliureae</taxon>
        <taxon>Ziziphus</taxon>
    </lineage>
</organism>
<evidence type="ECO:0000313" key="11">
    <source>
        <dbReference type="RefSeq" id="XP_024930246.1"/>
    </source>
</evidence>
<dbReference type="GO" id="GO:0003777">
    <property type="term" value="F:microtubule motor activity"/>
    <property type="evidence" value="ECO:0007669"/>
    <property type="project" value="InterPro"/>
</dbReference>
<evidence type="ECO:0000259" key="9">
    <source>
        <dbReference type="PROSITE" id="PS50067"/>
    </source>
</evidence>
<feature type="compositionally biased region" description="Polar residues" evidence="8">
    <location>
        <begin position="779"/>
        <end position="789"/>
    </location>
</feature>
<feature type="region of interest" description="Disordered" evidence="8">
    <location>
        <begin position="81"/>
        <end position="121"/>
    </location>
</feature>
<feature type="compositionally biased region" description="Polar residues" evidence="8">
    <location>
        <begin position="34"/>
        <end position="45"/>
    </location>
</feature>
<dbReference type="PROSITE" id="PS50067">
    <property type="entry name" value="KINESIN_MOTOR_2"/>
    <property type="match status" value="1"/>
</dbReference>
<dbReference type="InterPro" id="IPR027640">
    <property type="entry name" value="Kinesin-like_fam"/>
</dbReference>
<keyword evidence="4 5" id="KW-0505">Motor protein</keyword>
<evidence type="ECO:0000256" key="2">
    <source>
        <dbReference type="ARBA" id="ARBA00022741"/>
    </source>
</evidence>
<dbReference type="GO" id="GO:0005871">
    <property type="term" value="C:kinesin complex"/>
    <property type="evidence" value="ECO:0007669"/>
    <property type="project" value="TreeGrafter"/>
</dbReference>
<keyword evidence="1 6" id="KW-0493">Microtubule</keyword>
<keyword evidence="7" id="KW-0175">Coiled coil</keyword>
<dbReference type="GeneID" id="107420410"/>
<dbReference type="PRINTS" id="PR00380">
    <property type="entry name" value="KINESINHEAVY"/>
</dbReference>
<feature type="region of interest" description="Disordered" evidence="8">
    <location>
        <begin position="772"/>
        <end position="795"/>
    </location>
</feature>
<dbReference type="GO" id="GO:0005524">
    <property type="term" value="F:ATP binding"/>
    <property type="evidence" value="ECO:0007669"/>
    <property type="project" value="UniProtKB-UniRule"/>
</dbReference>
<dbReference type="SMART" id="SM00129">
    <property type="entry name" value="KISc"/>
    <property type="match status" value="1"/>
</dbReference>
<dbReference type="SUPFAM" id="SSF52540">
    <property type="entry name" value="P-loop containing nucleoside triphosphate hydrolases"/>
    <property type="match status" value="1"/>
</dbReference>
<evidence type="ECO:0000256" key="4">
    <source>
        <dbReference type="ARBA" id="ARBA00023175"/>
    </source>
</evidence>
<feature type="binding site" evidence="5">
    <location>
        <begin position="196"/>
        <end position="203"/>
    </location>
    <ligand>
        <name>ATP</name>
        <dbReference type="ChEBI" id="CHEBI:30616"/>
    </ligand>
</feature>
<evidence type="ECO:0000256" key="6">
    <source>
        <dbReference type="RuleBase" id="RU000394"/>
    </source>
</evidence>
<dbReference type="RefSeq" id="XP_024930247.1">
    <property type="nucleotide sequence ID" value="XM_025074479.1"/>
</dbReference>
<dbReference type="GO" id="GO:0007018">
    <property type="term" value="P:microtubule-based movement"/>
    <property type="evidence" value="ECO:0007669"/>
    <property type="project" value="InterPro"/>
</dbReference>
<comment type="similarity">
    <text evidence="5 6">Belongs to the TRAFAC class myosin-kinesin ATPase superfamily. Kinesin family.</text>
</comment>
<evidence type="ECO:0000256" key="1">
    <source>
        <dbReference type="ARBA" id="ARBA00022701"/>
    </source>
</evidence>
<accession>A0A6P6G836</accession>
<evidence type="ECO:0000256" key="3">
    <source>
        <dbReference type="ARBA" id="ARBA00022840"/>
    </source>
</evidence>
<keyword evidence="10" id="KW-1185">Reference proteome</keyword>
<dbReference type="PANTHER" id="PTHR24115:SF1008">
    <property type="entry name" value="KINESIN-LIKE PROTEIN SUBITO"/>
    <property type="match status" value="1"/>
</dbReference>
<dbReference type="InterPro" id="IPR001752">
    <property type="entry name" value="Kinesin_motor_dom"/>
</dbReference>
<dbReference type="RefSeq" id="XP_024930246.1">
    <property type="nucleotide sequence ID" value="XM_025074478.1"/>
</dbReference>
<protein>
    <recommendedName>
        <fullName evidence="6">Kinesin-like protein</fullName>
    </recommendedName>
</protein>
<dbReference type="Pfam" id="PF00225">
    <property type="entry name" value="Kinesin"/>
    <property type="match status" value="1"/>
</dbReference>
<evidence type="ECO:0000256" key="8">
    <source>
        <dbReference type="SAM" id="MobiDB-lite"/>
    </source>
</evidence>
<dbReference type="GO" id="GO:0008017">
    <property type="term" value="F:microtubule binding"/>
    <property type="evidence" value="ECO:0007669"/>
    <property type="project" value="InterPro"/>
</dbReference>
<feature type="domain" description="Kinesin motor" evidence="9">
    <location>
        <begin position="73"/>
        <end position="443"/>
    </location>
</feature>
<feature type="region of interest" description="Disordered" evidence="8">
    <location>
        <begin position="1"/>
        <end position="45"/>
    </location>
</feature>
<keyword evidence="3 5" id="KW-0067">ATP-binding</keyword>
<dbReference type="PROSITE" id="PS00411">
    <property type="entry name" value="KINESIN_MOTOR_1"/>
    <property type="match status" value="1"/>
</dbReference>
<evidence type="ECO:0000313" key="12">
    <source>
        <dbReference type="RefSeq" id="XP_024930247.1"/>
    </source>
</evidence>
<reference evidence="11 12" key="1">
    <citation type="submission" date="2025-04" db="UniProtKB">
        <authorList>
            <consortium name="RefSeq"/>
        </authorList>
    </citation>
    <scope>IDENTIFICATION</scope>
    <source>
        <tissue evidence="11 12">In vitro plantlets</tissue>
    </source>
</reference>
<keyword evidence="2 5" id="KW-0547">Nucleotide-binding</keyword>
<dbReference type="GO" id="GO:0016887">
    <property type="term" value="F:ATP hydrolysis activity"/>
    <property type="evidence" value="ECO:0007669"/>
    <property type="project" value="TreeGrafter"/>
</dbReference>
<dbReference type="GO" id="GO:0005874">
    <property type="term" value="C:microtubule"/>
    <property type="evidence" value="ECO:0007669"/>
    <property type="project" value="UniProtKB-KW"/>
</dbReference>
<evidence type="ECO:0000256" key="7">
    <source>
        <dbReference type="SAM" id="Coils"/>
    </source>
</evidence>
<dbReference type="AlphaFoldDB" id="A0A6P6G836"/>
<dbReference type="InterPro" id="IPR027417">
    <property type="entry name" value="P-loop_NTPase"/>
</dbReference>
<evidence type="ECO:0000313" key="10">
    <source>
        <dbReference type="Proteomes" id="UP001652623"/>
    </source>
</evidence>
<dbReference type="Gene3D" id="3.40.850.10">
    <property type="entry name" value="Kinesin motor domain"/>
    <property type="match status" value="1"/>
</dbReference>
<dbReference type="GO" id="GO:0005634">
    <property type="term" value="C:nucleus"/>
    <property type="evidence" value="ECO:0007669"/>
    <property type="project" value="TreeGrafter"/>
</dbReference>
<dbReference type="PANTHER" id="PTHR24115">
    <property type="entry name" value="KINESIN-RELATED"/>
    <property type="match status" value="1"/>
</dbReference>